<dbReference type="AlphaFoldDB" id="A0A317FG20"/>
<dbReference type="EMBL" id="QGNA01000002">
    <property type="protein sequence ID" value="PWS37513.1"/>
    <property type="molecule type" value="Genomic_DNA"/>
</dbReference>
<dbReference type="RefSeq" id="WP_109870621.1">
    <property type="nucleotide sequence ID" value="NZ_QGNA01000002.1"/>
</dbReference>
<organism evidence="1 2">
    <name type="scientific">Falsiroseomonas bella</name>
    <dbReference type="NCBI Taxonomy" id="2184016"/>
    <lineage>
        <taxon>Bacteria</taxon>
        <taxon>Pseudomonadati</taxon>
        <taxon>Pseudomonadota</taxon>
        <taxon>Alphaproteobacteria</taxon>
        <taxon>Acetobacterales</taxon>
        <taxon>Roseomonadaceae</taxon>
        <taxon>Falsiroseomonas</taxon>
    </lineage>
</organism>
<protein>
    <submittedName>
        <fullName evidence="1">Uncharacterized protein</fullName>
    </submittedName>
</protein>
<comment type="caution">
    <text evidence="1">The sequence shown here is derived from an EMBL/GenBank/DDBJ whole genome shotgun (WGS) entry which is preliminary data.</text>
</comment>
<keyword evidence="2" id="KW-1185">Reference proteome</keyword>
<evidence type="ECO:0000313" key="2">
    <source>
        <dbReference type="Proteomes" id="UP000245765"/>
    </source>
</evidence>
<proteinExistence type="predicted"/>
<name>A0A317FG20_9PROT</name>
<dbReference type="Proteomes" id="UP000245765">
    <property type="component" value="Unassembled WGS sequence"/>
</dbReference>
<reference evidence="2" key="1">
    <citation type="submission" date="2018-05" db="EMBL/GenBank/DDBJ databases">
        <authorList>
            <person name="Du Z."/>
            <person name="Wang X."/>
        </authorList>
    </citation>
    <scope>NUCLEOTIDE SEQUENCE [LARGE SCALE GENOMIC DNA]</scope>
    <source>
        <strain evidence="2">CQN31</strain>
    </source>
</reference>
<evidence type="ECO:0000313" key="1">
    <source>
        <dbReference type="EMBL" id="PWS37513.1"/>
    </source>
</evidence>
<sequence length="246" mass="26835">MNEDPISIGEMLLIAGAARRLYRAVADFLDRNRTNGHGTFREHADSVKHFTGYIEASHATLSPVRLFGLSNTIAVHALQMARRITKDDIPRGVSSQLYVYSRPESSLQMWLSSGAQSFGSVLVPWTVPREGEGSDAPGICVRAFCSNRLWIKKGDFEQRDGDPLKEIMALPIVPRLCAQDNDLAALTVSSRTVGFFPDDNELHDGQRARIKVVQEILQQLNAIYRNLSVSGAGDVSAPAAGAAGKS</sequence>
<accession>A0A317FG20</accession>
<gene>
    <name evidence="1" type="ORF">DFH01_11840</name>
</gene>